<dbReference type="PANTHER" id="PTHR34387:SF2">
    <property type="entry name" value="SLR1258 PROTEIN"/>
    <property type="match status" value="1"/>
</dbReference>
<dbReference type="Gene3D" id="3.30.110.170">
    <property type="entry name" value="Protein of unknown function (DUF541), domain 1"/>
    <property type="match status" value="1"/>
</dbReference>
<dbReference type="GO" id="GO:0006974">
    <property type="term" value="P:DNA damage response"/>
    <property type="evidence" value="ECO:0007669"/>
    <property type="project" value="TreeGrafter"/>
</dbReference>
<dbReference type="Proteomes" id="UP000467249">
    <property type="component" value="Chromosome"/>
</dbReference>
<dbReference type="InterPro" id="IPR052022">
    <property type="entry name" value="26kDa_periplasmic_antigen"/>
</dbReference>
<dbReference type="InterPro" id="IPR007497">
    <property type="entry name" value="SIMPL/DUF541"/>
</dbReference>
<dbReference type="PANTHER" id="PTHR34387">
    <property type="entry name" value="SLR1258 PROTEIN"/>
    <property type="match status" value="1"/>
</dbReference>
<dbReference type="Pfam" id="PF04402">
    <property type="entry name" value="SIMPL"/>
    <property type="match status" value="1"/>
</dbReference>
<dbReference type="KEGG" id="many:MANY_02760"/>
<gene>
    <name evidence="1" type="ORF">MANY_02760</name>
</gene>
<evidence type="ECO:0000313" key="2">
    <source>
        <dbReference type="Proteomes" id="UP000467249"/>
    </source>
</evidence>
<dbReference type="EMBL" id="AP022620">
    <property type="protein sequence ID" value="BBZ74939.1"/>
    <property type="molecule type" value="Genomic_DNA"/>
</dbReference>
<reference evidence="1 2" key="1">
    <citation type="journal article" date="2019" name="Emerg. Microbes Infect.">
        <title>Comprehensive subspecies identification of 175 nontuberculous mycobacteria species based on 7547 genomic profiles.</title>
        <authorList>
            <person name="Matsumoto Y."/>
            <person name="Kinjo T."/>
            <person name="Motooka D."/>
            <person name="Nabeya D."/>
            <person name="Jung N."/>
            <person name="Uechi K."/>
            <person name="Horii T."/>
            <person name="Iida T."/>
            <person name="Fujita J."/>
            <person name="Nakamura S."/>
        </authorList>
    </citation>
    <scope>NUCLEOTIDE SEQUENCE [LARGE SCALE GENOMIC DNA]</scope>
    <source>
        <strain evidence="1 2">JCM 30275</strain>
    </source>
</reference>
<keyword evidence="2" id="KW-1185">Reference proteome</keyword>
<dbReference type="Gene3D" id="3.30.70.2970">
    <property type="entry name" value="Protein of unknown function (DUF541), domain 2"/>
    <property type="match status" value="1"/>
</dbReference>
<dbReference type="AlphaFoldDB" id="A0A6N4W1S9"/>
<name>A0A6N4W1S9_9MYCO</name>
<sequence length="220" mass="23754">MSDVEINVRGAHSVTLPPELGTVHVTLALEGPAPEPVFLAVTTALTEVKASLEARHQTGQGPVTRYSVDQVRMGSHRPWHKDGKKLPLVHTASVSVEATFADFDVLSVWVASAVGVEGLSISHLEWDLTETRRLEVERATRRHAVQDARRRAQDYADALDLGTVVVRSISDTGLNRPAPTPRAAMLAQAAPQGGGDEFSLRPQDVDVDAEVEATFVVAEK</sequence>
<proteinExistence type="predicted"/>
<dbReference type="RefSeq" id="WP_163802549.1">
    <property type="nucleotide sequence ID" value="NZ_AP022620.1"/>
</dbReference>
<protein>
    <recommendedName>
        <fullName evidence="3">SIMPL domain-containing protein</fullName>
    </recommendedName>
</protein>
<evidence type="ECO:0000313" key="1">
    <source>
        <dbReference type="EMBL" id="BBZ74939.1"/>
    </source>
</evidence>
<evidence type="ECO:0008006" key="3">
    <source>
        <dbReference type="Google" id="ProtNLM"/>
    </source>
</evidence>
<organism evidence="1 2">
    <name type="scientific">Mycolicibacterium anyangense</name>
    <dbReference type="NCBI Taxonomy" id="1431246"/>
    <lineage>
        <taxon>Bacteria</taxon>
        <taxon>Bacillati</taxon>
        <taxon>Actinomycetota</taxon>
        <taxon>Actinomycetes</taxon>
        <taxon>Mycobacteriales</taxon>
        <taxon>Mycobacteriaceae</taxon>
        <taxon>Mycolicibacterium</taxon>
    </lineage>
</organism>
<accession>A0A6N4W1S9</accession>